<dbReference type="RefSeq" id="XP_062778706.1">
    <property type="nucleotide sequence ID" value="XM_062922655.1"/>
</dbReference>
<dbReference type="AlphaFoldDB" id="A0AAX4IE18"/>
<sequence>MVTTIILDSASHHPLPSIPLYNTHWLLRSPLLKRHFLISSGSRARVDDKSKPDEGEVEELSQLPAVILAGHSRPQRVLNSSVSHDHCQGALSEYCPTVTWRILA</sequence>
<proteinExistence type="predicted"/>
<evidence type="ECO:0000313" key="2">
    <source>
        <dbReference type="Proteomes" id="UP001322277"/>
    </source>
</evidence>
<accession>A0AAX4IE18</accession>
<dbReference type="EMBL" id="CP137308">
    <property type="protein sequence ID" value="WQF81482.1"/>
    <property type="molecule type" value="Genomic_DNA"/>
</dbReference>
<keyword evidence="2" id="KW-1185">Reference proteome</keyword>
<dbReference type="Proteomes" id="UP001322277">
    <property type="component" value="Chromosome 4"/>
</dbReference>
<organism evidence="1 2">
    <name type="scientific">Colletotrichum destructivum</name>
    <dbReference type="NCBI Taxonomy" id="34406"/>
    <lineage>
        <taxon>Eukaryota</taxon>
        <taxon>Fungi</taxon>
        <taxon>Dikarya</taxon>
        <taxon>Ascomycota</taxon>
        <taxon>Pezizomycotina</taxon>
        <taxon>Sordariomycetes</taxon>
        <taxon>Hypocreomycetidae</taxon>
        <taxon>Glomerellales</taxon>
        <taxon>Glomerellaceae</taxon>
        <taxon>Colletotrichum</taxon>
        <taxon>Colletotrichum destructivum species complex</taxon>
    </lineage>
</organism>
<evidence type="ECO:0000313" key="1">
    <source>
        <dbReference type="EMBL" id="WQF81482.1"/>
    </source>
</evidence>
<gene>
    <name evidence="1" type="ORF">CDEST_06496</name>
</gene>
<dbReference type="KEGG" id="cdet:87942999"/>
<reference evidence="2" key="1">
    <citation type="journal article" date="2023" name="bioRxiv">
        <title>Complete genome of the Medicago anthracnose fungus, Colletotrichum destructivum, reveals a mini-chromosome-like region within a core chromosome.</title>
        <authorList>
            <person name="Lapalu N."/>
            <person name="Simon A."/>
            <person name="Lu A."/>
            <person name="Plaumann P.-L."/>
            <person name="Amselem J."/>
            <person name="Pigne S."/>
            <person name="Auger A."/>
            <person name="Koch C."/>
            <person name="Dallery J.-F."/>
            <person name="O'Connell R.J."/>
        </authorList>
    </citation>
    <scope>NUCLEOTIDE SEQUENCE [LARGE SCALE GENOMIC DNA]</scope>
    <source>
        <strain evidence="2">CBS 520.97</strain>
    </source>
</reference>
<protein>
    <submittedName>
        <fullName evidence="1">Uncharacterized protein</fullName>
    </submittedName>
</protein>
<name>A0AAX4IE18_9PEZI</name>
<dbReference type="GeneID" id="87942999"/>